<sequence>MKESTHLLRQINPSFIQDGKITSQAFSPTPKDDKKLSCYDGDQIDPPNAHDHFVQSLGLRSVGVVAVTVAECGALELPALPDPEPFKEHAVIDFDGNEKSDIKRKSKILRTIAEERNWLYKP</sequence>
<gene>
    <name evidence="2" type="ORF">BK674_24630</name>
</gene>
<dbReference type="Proteomes" id="UP000284207">
    <property type="component" value="Unassembled WGS sequence"/>
</dbReference>
<name>A0A423NEN9_9PSED</name>
<dbReference type="RefSeq" id="WP_123420095.1">
    <property type="nucleotide sequence ID" value="NZ_MOCA01000009.1"/>
</dbReference>
<comment type="caution">
    <text evidence="2">The sequence shown here is derived from an EMBL/GenBank/DDBJ whole genome shotgun (WGS) entry which is preliminary data.</text>
</comment>
<evidence type="ECO:0000256" key="1">
    <source>
        <dbReference type="SAM" id="MobiDB-lite"/>
    </source>
</evidence>
<feature type="region of interest" description="Disordered" evidence="1">
    <location>
        <begin position="19"/>
        <end position="42"/>
    </location>
</feature>
<dbReference type="AlphaFoldDB" id="A0A423NEN9"/>
<protein>
    <submittedName>
        <fullName evidence="2">Uncharacterized protein</fullName>
    </submittedName>
</protein>
<organism evidence="2 3">
    <name type="scientific">Pseudomonas moraviensis</name>
    <dbReference type="NCBI Taxonomy" id="321662"/>
    <lineage>
        <taxon>Bacteria</taxon>
        <taxon>Pseudomonadati</taxon>
        <taxon>Pseudomonadota</taxon>
        <taxon>Gammaproteobacteria</taxon>
        <taxon>Pseudomonadales</taxon>
        <taxon>Pseudomonadaceae</taxon>
        <taxon>Pseudomonas</taxon>
    </lineage>
</organism>
<evidence type="ECO:0000313" key="3">
    <source>
        <dbReference type="Proteomes" id="UP000284207"/>
    </source>
</evidence>
<accession>A0A423NEN9</accession>
<evidence type="ECO:0000313" key="2">
    <source>
        <dbReference type="EMBL" id="RON96731.1"/>
    </source>
</evidence>
<proteinExistence type="predicted"/>
<reference evidence="2 3" key="1">
    <citation type="submission" date="2016-10" db="EMBL/GenBank/DDBJ databases">
        <title>Comparative genome analysis of multiple Pseudomonas spp. focuses on biocontrol and plant growth promoting traits.</title>
        <authorList>
            <person name="Tao X.-Y."/>
            <person name="Taylor C.G."/>
        </authorList>
    </citation>
    <scope>NUCLEOTIDE SEQUENCE [LARGE SCALE GENOMIC DNA]</scope>
    <source>
        <strain evidence="2 3">36B3</strain>
    </source>
</reference>
<dbReference type="EMBL" id="MOCA01000009">
    <property type="protein sequence ID" value="RON96731.1"/>
    <property type="molecule type" value="Genomic_DNA"/>
</dbReference>